<dbReference type="EMBL" id="FQUW01000006">
    <property type="protein sequence ID" value="SHE52132.1"/>
    <property type="molecule type" value="Genomic_DNA"/>
</dbReference>
<sequence length="189" mass="20406">MRLSVKEMVLVSMFAALTAVGAFIKIPIPYVPFTLQFLFVLFAGLLLDKRLAFLSQVTYLALGLAGLPIFAQGGGPAYVLQPTFGYLVGFALGAYVIGAVVERVREKGIPGYFLASMAGLVVVYVLGVIHLYIILNYVVQKPFTLAQAVWFGAIVCAPGDLFLSLVASLVGGRVYKTLQSVNPVHREVF</sequence>
<keyword evidence="2 3" id="KW-0472">Membrane</keyword>
<dbReference type="InterPro" id="IPR003784">
    <property type="entry name" value="BioY"/>
</dbReference>
<reference evidence="5" key="1">
    <citation type="submission" date="2016-11" db="EMBL/GenBank/DDBJ databases">
        <authorList>
            <person name="Varghese N."/>
            <person name="Submissions S."/>
        </authorList>
    </citation>
    <scope>NUCLEOTIDE SEQUENCE [LARGE SCALE GENOMIC DNA]</scope>
    <source>
        <strain evidence="5">DSM 11792</strain>
    </source>
</reference>
<protein>
    <recommendedName>
        <fullName evidence="2">Biotin transporter</fullName>
    </recommendedName>
</protein>
<feature type="transmembrane region" description="Helical" evidence="3">
    <location>
        <begin position="30"/>
        <end position="47"/>
    </location>
</feature>
<dbReference type="OrthoDB" id="9803495at2"/>
<name>A0A1M4U5V7_9FIRM</name>
<evidence type="ECO:0000256" key="2">
    <source>
        <dbReference type="PIRNR" id="PIRNR016661"/>
    </source>
</evidence>
<evidence type="ECO:0000256" key="1">
    <source>
        <dbReference type="ARBA" id="ARBA00010692"/>
    </source>
</evidence>
<keyword evidence="2" id="KW-0813">Transport</keyword>
<dbReference type="RefSeq" id="WP_083543036.1">
    <property type="nucleotide sequence ID" value="NZ_FQUW01000006.1"/>
</dbReference>
<evidence type="ECO:0000313" key="5">
    <source>
        <dbReference type="Proteomes" id="UP000184196"/>
    </source>
</evidence>
<dbReference type="PANTHER" id="PTHR34295">
    <property type="entry name" value="BIOTIN TRANSPORTER BIOY"/>
    <property type="match status" value="1"/>
</dbReference>
<accession>A0A1M4U5V7</accession>
<dbReference type="Proteomes" id="UP000184196">
    <property type="component" value="Unassembled WGS sequence"/>
</dbReference>
<keyword evidence="3" id="KW-0812">Transmembrane</keyword>
<dbReference type="Pfam" id="PF02632">
    <property type="entry name" value="BioY"/>
    <property type="match status" value="1"/>
</dbReference>
<dbReference type="PIRSF" id="PIRSF016661">
    <property type="entry name" value="BioY"/>
    <property type="match status" value="1"/>
</dbReference>
<feature type="transmembrane region" description="Helical" evidence="3">
    <location>
        <begin position="59"/>
        <end position="78"/>
    </location>
</feature>
<dbReference type="AlphaFoldDB" id="A0A1M4U5V7"/>
<comment type="similarity">
    <text evidence="1 2">Belongs to the BioY family.</text>
</comment>
<feature type="transmembrane region" description="Helical" evidence="3">
    <location>
        <begin position="147"/>
        <end position="170"/>
    </location>
</feature>
<proteinExistence type="inferred from homology"/>
<dbReference type="PANTHER" id="PTHR34295:SF1">
    <property type="entry name" value="BIOTIN TRANSPORTER BIOY"/>
    <property type="match status" value="1"/>
</dbReference>
<evidence type="ECO:0000313" key="4">
    <source>
        <dbReference type="EMBL" id="SHE52132.1"/>
    </source>
</evidence>
<dbReference type="GO" id="GO:0015225">
    <property type="term" value="F:biotin transmembrane transporter activity"/>
    <property type="evidence" value="ECO:0007669"/>
    <property type="project" value="UniProtKB-UniRule"/>
</dbReference>
<dbReference type="Gene3D" id="1.10.1760.20">
    <property type="match status" value="1"/>
</dbReference>
<keyword evidence="3" id="KW-1133">Transmembrane helix</keyword>
<evidence type="ECO:0000256" key="3">
    <source>
        <dbReference type="SAM" id="Phobius"/>
    </source>
</evidence>
<feature type="transmembrane region" description="Helical" evidence="3">
    <location>
        <begin position="84"/>
        <end position="101"/>
    </location>
</feature>
<keyword evidence="2" id="KW-1003">Cell membrane</keyword>
<dbReference type="GO" id="GO:0005886">
    <property type="term" value="C:plasma membrane"/>
    <property type="evidence" value="ECO:0007669"/>
    <property type="project" value="UniProtKB-SubCell"/>
</dbReference>
<feature type="transmembrane region" description="Helical" evidence="3">
    <location>
        <begin position="113"/>
        <end position="135"/>
    </location>
</feature>
<comment type="subcellular location">
    <subcellularLocation>
        <location evidence="2">Cell membrane</location>
        <topology evidence="2">Multi-pass membrane protein</topology>
    </subcellularLocation>
</comment>
<keyword evidence="5" id="KW-1185">Reference proteome</keyword>
<gene>
    <name evidence="4" type="ORF">SAMN02745218_00411</name>
</gene>
<organism evidence="4 5">
    <name type="scientific">Desulfofundulus australicus DSM 11792</name>
    <dbReference type="NCBI Taxonomy" id="1121425"/>
    <lineage>
        <taxon>Bacteria</taxon>
        <taxon>Bacillati</taxon>
        <taxon>Bacillota</taxon>
        <taxon>Clostridia</taxon>
        <taxon>Eubacteriales</taxon>
        <taxon>Peptococcaceae</taxon>
        <taxon>Desulfofundulus</taxon>
    </lineage>
</organism>
<feature type="transmembrane region" description="Helical" evidence="3">
    <location>
        <begin position="7"/>
        <end position="24"/>
    </location>
</feature>